<reference evidence="6 7" key="1">
    <citation type="submission" date="2017-12" db="EMBL/GenBank/DDBJ databases">
        <title>Sequencing, de novo assembly and annotation of complete genome of a new Thraustochytrid species, strain FCC1311.</title>
        <authorList>
            <person name="Sedici K."/>
            <person name="Godart F."/>
            <person name="Aiese Cigliano R."/>
            <person name="Sanseverino W."/>
            <person name="Barakat M."/>
            <person name="Ortet P."/>
            <person name="Marechal E."/>
            <person name="Cagnac O."/>
            <person name="Amato A."/>
        </authorList>
    </citation>
    <scope>NUCLEOTIDE SEQUENCE [LARGE SCALE GENOMIC DNA]</scope>
</reference>
<keyword evidence="2" id="KW-0072">Autophagy</keyword>
<accession>A0A2R5GP64</accession>
<evidence type="ECO:0000259" key="5">
    <source>
        <dbReference type="Pfam" id="PF26573"/>
    </source>
</evidence>
<feature type="region of interest" description="Disordered" evidence="3">
    <location>
        <begin position="3099"/>
        <end position="3119"/>
    </location>
</feature>
<evidence type="ECO:0000313" key="6">
    <source>
        <dbReference type="EMBL" id="GBG32670.1"/>
    </source>
</evidence>
<feature type="region of interest" description="Disordered" evidence="3">
    <location>
        <begin position="151"/>
        <end position="170"/>
    </location>
</feature>
<feature type="compositionally biased region" description="Low complexity" evidence="3">
    <location>
        <begin position="1799"/>
        <end position="1823"/>
    </location>
</feature>
<feature type="compositionally biased region" description="Basic and acidic residues" evidence="3">
    <location>
        <begin position="3560"/>
        <end position="3570"/>
    </location>
</feature>
<dbReference type="GO" id="GO:0005737">
    <property type="term" value="C:cytoplasm"/>
    <property type="evidence" value="ECO:0007669"/>
    <property type="project" value="TreeGrafter"/>
</dbReference>
<evidence type="ECO:0000313" key="7">
    <source>
        <dbReference type="Proteomes" id="UP000241890"/>
    </source>
</evidence>
<dbReference type="InParanoid" id="A0A2R5GP64"/>
<dbReference type="EMBL" id="BEYU01000127">
    <property type="protein sequence ID" value="GBG32670.1"/>
    <property type="molecule type" value="Genomic_DNA"/>
</dbReference>
<feature type="region of interest" description="Disordered" evidence="3">
    <location>
        <begin position="3390"/>
        <end position="3412"/>
    </location>
</feature>
<feature type="compositionally biased region" description="Low complexity" evidence="3">
    <location>
        <begin position="3393"/>
        <end position="3412"/>
    </location>
</feature>
<feature type="region of interest" description="Disordered" evidence="3">
    <location>
        <begin position="3537"/>
        <end position="3578"/>
    </location>
</feature>
<dbReference type="PANTHER" id="PTHR31139">
    <property type="entry name" value="ECTOPIC P GRANULES PROTEIN 5 HOMOLOG"/>
    <property type="match status" value="1"/>
</dbReference>
<dbReference type="Pfam" id="PF26573">
    <property type="entry name" value="TPR_Epg5_2"/>
    <property type="match status" value="1"/>
</dbReference>
<dbReference type="GO" id="GO:0097352">
    <property type="term" value="P:autophagosome maturation"/>
    <property type="evidence" value="ECO:0007669"/>
    <property type="project" value="TreeGrafter"/>
</dbReference>
<feature type="region of interest" description="Disordered" evidence="3">
    <location>
        <begin position="1674"/>
        <end position="1719"/>
    </location>
</feature>
<evidence type="ECO:0000256" key="2">
    <source>
        <dbReference type="ARBA" id="ARBA00023006"/>
    </source>
</evidence>
<protein>
    <submittedName>
        <fullName evidence="6">Ectopic P granules protein 5-like</fullName>
    </submittedName>
</protein>
<dbReference type="InterPro" id="IPR059030">
    <property type="entry name" value="TPR_Epg5_mid"/>
</dbReference>
<name>A0A2R5GP64_9STRA</name>
<dbReference type="PANTHER" id="PTHR31139:SF4">
    <property type="entry name" value="ECTOPIC P GRANULES PROTEIN 5 HOMOLOG"/>
    <property type="match status" value="1"/>
</dbReference>
<feature type="compositionally biased region" description="Basic residues" evidence="3">
    <location>
        <begin position="1693"/>
        <end position="1706"/>
    </location>
</feature>
<feature type="region of interest" description="Disordered" evidence="3">
    <location>
        <begin position="834"/>
        <end position="863"/>
    </location>
</feature>
<dbReference type="OrthoDB" id="75419at2759"/>
<comment type="similarity">
    <text evidence="1">Belongs to the EPG5 family.</text>
</comment>
<evidence type="ECO:0000256" key="3">
    <source>
        <dbReference type="SAM" id="MobiDB-lite"/>
    </source>
</evidence>
<sequence>MELARDAEDADSRSRAGTTAAAATDPAATGSRSEDAGLKTLEPVPLDLLYPPDEQTETYTDAATLERDLPDVQAVLHVGAKETLSDAAIAVTPLSSENADASTHEGTQTALEQDTLATAPSTANKDVGAQQITDPGQTDELLEQANETQLVDADTNDVEPSAPPLPPRSPLDEEELLLLAQRDENELELQARFAQSVHRLREGESTSEALARVSNALRPNVSSVETVESTHASLYPTIIPVPSAAPTIDREFAPSAPTMEQLGQLGGAAVDLVNVRADDRYLAEVLGNDGVLDALRSAEAVPYVNKYRHAISTLDTSCPDGLEPVEDEFTQLVLKFRVAEEAYEDFLGQLARRIEDCRLTRGQIWARKNGRAEQTQETRSGLGTVKASVSFQHAAFSRKKARAFETELKRIGDLRSKDLTSFGFDRTMTAFNVEQKIYEELALSPRFCSRFDGAQAEVARCNGRAEAHARIYFTILLSFELKTRRELEHERVQALASQLRWRRRFLRCVRAWLAHLGAALVQSGRLEDRFFLLRHIIAFPGVGSASATWALPFLQAGPDLSRSSSSGLATSASHLQDMDWSDTDIEVCLAMVQTLLQHADPLFGTADGYEVVEDTDPLDSRLSEADYIALLEQMPHGIAVERLLPSSEHVAALTPDQVKSAFARVHAHVLALSSAVTRLKWFTQLGRMLSQAVVRVVVRAGAFLRDLECWGARAPWAVAQMHFDRLVLMSAVYLLTSSNKNLRLAVRDLPLDRLSCEASWRLFHGLILGYSESNFSSLEGIYTTQTENGRPVAKGRSVNLSSNGTLSVENPGALFSTVRRRFAQVLRARDRDAESPLRFSETSKRKQQGAKSASHASPYSQHTSRLSLGTLQLDTEDDVADDAVSGTPRHGEALYRLVALSSLGAASSADLGRAVMLEISFAAFATPDSELAHEELLDPVCDMLAMICRAHPELTSDLLHFVSVHESQFSCERKRGLKLFRALPIRGWAPRVPEDTDILCSWLAPRSSAPGNEETTVLDARAEMAMAVLSDLDYSADANAELALEPSVHRAIAILIAEACMARATMPHLERVSHAGALATLRRWIPLTSDYTNSQDMVRFEHWCWTTLLSLSLYNTTTGEPLCPLVDVSDAADVGPGGALHHMWKTAAQRANVLAVEALRPTLPTGGSQSPTPVAVQDSLHKFVHPILSYVLLQTSNHTQDQEGWVPLKSLLHFSHPGVSTNWHLVERAYLSTLQTLLPRYAFELFDERSDFTFHPLPGAAHWLLPFLESTDARDRAMESSGGLVAVGSGLVGDLISRVLTPDSPQGATKAGPTTSAATTASPFAFRRGASVESISPSSVRSRSTSVASNGGTCALEKLVLRVGKGAAGRLRSLVETHVCAPLLCDEDGDNVMLRERMARCCVVFWVDQIMSLPQWQGLAACKTVLDGIAMATISVQPQLRYTDLPAEMENRICKYADHLIATVLAGVDSSTAQKVGGGGAAGSAAAAASSLATTSPEVTALSVLPAQAASGFFAKSDVSEAVLHCDWLSFEALLVETGREYPLWQAAGAFLARATNTNADLDNLRNDLDAELKKNASLGFAPRSMHVDFKKLSQYRIYRWANYALRVHADHPLLPLYWQVLLTLTFSRGANGQIFGMRFLTRGNKQTRRANVRDALLARARELQLHFKDLARRESTPIPSPTRPNTSGFRQRSSRRRFSVSRRRSSSTGSVGPAGGGSDADFSLHYRSSAHLESLSCFYGAVSLWLRDANPHAWMGSPSSELSALNQLGPDFCVTRLHDLLSKPLLQRMHEVVQPATLTHGSLSTTTTSEPSAASSGSGPDSHGNHSDNGAAGVRSLLWFDLVDLSPHRDDLVFSCGSWCPASTARRTAPSGSLSSTCGSSGRASSLALTGAAATFRPAPVYLYREPVMPASLDLSSVDVQAILHELIVCAQTYAGQTAQANDLAKEIRECLPHLYVQQSRVETVYEYAPSGKDPEPYQFDIPFEESVLDQDVDHRLAETWDLWLALSYGWMPAPLPSEKRRHRERFLSTSSVDSLSMATALAGASEDEQHVCSLVATLIAAVRHTCALASSKDATHSVKAHQRGLAWFRALLQAESPLTRAFPPAQRVLWTTISKTGHAFARTHEEDTMLILASMLEDPHRIHLLSPLFRPLNIVERLLDFYVLAWKSIPQIPARDMILVLEHFDFAPWLALKPSHKLRTKLLVMAASVLRQRGWKNHSQAGRAASATAAAYVTPEDAAAETKVFDFHVKVFLAVCKASPEEHFVEALKLLVGDPSIGSSFQDLALASENGAEAREAEGEPTGTETADSASTNLRVEIPQQARDSEGAPLNGKVWDAVLHEIGTGIWRSVDAETLFAACDALGSFYFQLRMNGSGSAVTVCTEPGPLVKQWGPLELVGRAARLAHKIILLMCALIRDSAHDESIWPKELLVRSWASLATLFRPWLLSEFLDKSPQEALSPLNPDLAGRYLASEVSVPSENAFWGNLGLSAAQLEAGHEAEPETGSQRKYEAPWTVGQKNQETLAAAVLQSFVACVSDLNAVSQQVEPFWVLDQVWWLFVDDLASSANKQVLATITKALKELPWKTWTLCDAILAEFLRLVASHTSSDPVFIMIRHMLEQLNWSPLAESDHRRFTATLAARGRSVEAAMRRDSLTTTPPEEFYAHVLRLTFTLLLKEPQEVPPSFCEYYFGVAHGLPWSHVDPNSFRAVGMDLEMLLSVLPKAEAARIPAQRASSRVVAVDTAEKKAVAAIRLFGTATSLAAQRQNARVLNQAAETSLSDALQRERCVLSLLTSQLRATLVSHKSAISVEGASASSPSNVVGGATAVGGGTAATTTATVAPISGLQKLVSESSSLPFSSGALVMLVYESMQRVLGLLADPEGPYVQACDHVDGVREIARIDSHERVLQSMDAALTDVFALLNVTGVVCVRAGSSSGGLQSGDLGVANLVFGKVENVLRSISESLPTTLQFHEDESGLHESAHNLGLGPGGDQNHALEAERDSAGRQLSDEFGAQHGWSESKHGRGDCPPGARATVQQWRYWKVMWRSVLPTMIAAARGEAPFDRIASVIPEEPDAKHSGSAASSAGARLAMGMRRLARHRAASTGSGSSQSSLLGGSNNESVFTRAQGGVPPAPASALEAESSFSVTGVGIGCLVHSFITRTPHCAPLHIVAALRSVSRDARAIEVVEGALESWFTVRTDLGPVIAALCVERDFGRVLDDEASILKLEACAIRRGAWHTWFVLELYALATGLTPPSEVLARVGSSILFAVRTEMTRPSGSFLRPSLMKLLPMIFLLFDLATQEHEEDPTVNESAFKVQQLHVAMAALQKLALDKAGMLSSLASAVFSRLPQMPFGASTATTTASATAPTTSTMSSDAAVVTGVRQFAEVEGESSGTRGGSSSTSPSTGHSSYLAQQIAEEGLSEEDNLRIYVRALQALVYVNSHRRSGALRMQSRDFDLNLESRKSQAAAQALTQTYSTSAAASWAWRFCAEPSHTMASYPTLVEELNVRLFPHFKYLNRPHNEWEKLHDAVRVRGRPQRRSESGRVGGEQGSSLFGAEHQRRLGRDEDQTGGTVSL</sequence>
<dbReference type="InterPro" id="IPR058750">
    <property type="entry name" value="TPR_Epg5"/>
</dbReference>
<feature type="domain" description="Epg5-like TPR" evidence="5">
    <location>
        <begin position="1566"/>
        <end position="1752"/>
    </location>
</feature>
<feature type="region of interest" description="Disordered" evidence="3">
    <location>
        <begin position="1799"/>
        <end position="1828"/>
    </location>
</feature>
<proteinExistence type="inferred from homology"/>
<feature type="region of interest" description="Disordered" evidence="3">
    <location>
        <begin position="2292"/>
        <end position="2315"/>
    </location>
</feature>
<keyword evidence="7" id="KW-1185">Reference proteome</keyword>
<gene>
    <name evidence="6" type="ORF">FCC1311_088952</name>
</gene>
<feature type="region of interest" description="Disordered" evidence="3">
    <location>
        <begin position="2976"/>
        <end position="2996"/>
    </location>
</feature>
<feature type="compositionally biased region" description="Low complexity" evidence="3">
    <location>
        <begin position="3103"/>
        <end position="3118"/>
    </location>
</feature>
<dbReference type="Proteomes" id="UP000241890">
    <property type="component" value="Unassembled WGS sequence"/>
</dbReference>
<feature type="compositionally biased region" description="Basic and acidic residues" evidence="3">
    <location>
        <begin position="1"/>
        <end position="14"/>
    </location>
</feature>
<evidence type="ECO:0000256" key="1">
    <source>
        <dbReference type="ARBA" id="ARBA00010948"/>
    </source>
</evidence>
<feature type="region of interest" description="Disordered" evidence="3">
    <location>
        <begin position="1"/>
        <end position="58"/>
    </location>
</feature>
<dbReference type="InterPro" id="IPR051436">
    <property type="entry name" value="Autophagy-related_EPG5"/>
</dbReference>
<feature type="domain" description="Epg5-like central TPR repeats" evidence="4">
    <location>
        <begin position="2412"/>
        <end position="2624"/>
    </location>
</feature>
<evidence type="ECO:0000259" key="4">
    <source>
        <dbReference type="Pfam" id="PF26103"/>
    </source>
</evidence>
<comment type="caution">
    <text evidence="6">The sequence shown here is derived from an EMBL/GenBank/DDBJ whole genome shotgun (WGS) entry which is preliminary data.</text>
</comment>
<dbReference type="Pfam" id="PF26103">
    <property type="entry name" value="TPR_Epg5"/>
    <property type="match status" value="1"/>
</dbReference>
<organism evidence="6 7">
    <name type="scientific">Hondaea fermentalgiana</name>
    <dbReference type="NCBI Taxonomy" id="2315210"/>
    <lineage>
        <taxon>Eukaryota</taxon>
        <taxon>Sar</taxon>
        <taxon>Stramenopiles</taxon>
        <taxon>Bigyra</taxon>
        <taxon>Labyrinthulomycetes</taxon>
        <taxon>Thraustochytrida</taxon>
        <taxon>Thraustochytriidae</taxon>
        <taxon>Hondaea</taxon>
    </lineage>
</organism>
<feature type="compositionally biased region" description="Polar residues" evidence="3">
    <location>
        <begin position="849"/>
        <end position="863"/>
    </location>
</feature>
<feature type="compositionally biased region" description="Low complexity" evidence="3">
    <location>
        <begin position="15"/>
        <end position="31"/>
    </location>
</feature>